<comment type="caution">
    <text evidence="3">The sequence shown here is derived from an EMBL/GenBank/DDBJ whole genome shotgun (WGS) entry which is preliminary data.</text>
</comment>
<feature type="domain" description="WCX" evidence="2">
    <location>
        <begin position="211"/>
        <end position="285"/>
    </location>
</feature>
<name>A0A9X2SY65_9BACT</name>
<reference evidence="3" key="1">
    <citation type="submission" date="2022-08" db="EMBL/GenBank/DDBJ databases">
        <authorList>
            <person name="Zhang D."/>
        </authorList>
    </citation>
    <scope>NUCLEOTIDE SEQUENCE</scope>
    <source>
        <strain evidence="3">XJ19-11</strain>
    </source>
</reference>
<protein>
    <submittedName>
        <fullName evidence="3">WYL domain-containing protein</fullName>
    </submittedName>
</protein>
<accession>A0A9X2SY65</accession>
<dbReference type="EMBL" id="JANSUY010000003">
    <property type="protein sequence ID" value="MCR9014912.1"/>
    <property type="molecule type" value="Genomic_DNA"/>
</dbReference>
<dbReference type="RefSeq" id="WP_258422788.1">
    <property type="nucleotide sequence ID" value="NZ_JANSUY010000003.1"/>
</dbReference>
<proteinExistence type="predicted"/>
<evidence type="ECO:0000313" key="4">
    <source>
        <dbReference type="Proteomes" id="UP001142175"/>
    </source>
</evidence>
<sequence length="289" mass="34476">MKLKPYSTYEELQAYIENQFDYLQVQDDTLNIGFSKRTLQRDIKEIRNVFGIDIEFSKSNKGYFISQNENENMNFQRMMEAFDMFNSLNLAQDLTPFIHLEKRRPQGTENLYGLLHSIKNRLKIEFTYQKFWDDELSRRIVEPYALKEFKNRWYIIAKDSKDNDIKSFALDRLTQLEISKQTFVYPKNYSVEENYRYCFGIISPNGESPQDIILAFDPFQGKYIKTLPLHDSQVILIDNSEEIRIKLRLCLTHDFLMELLSFGEYLKVIEPKALADKVKKSHEKAYKHY</sequence>
<dbReference type="PANTHER" id="PTHR34580">
    <property type="match status" value="1"/>
</dbReference>
<dbReference type="Pfam" id="PF13280">
    <property type="entry name" value="WYL"/>
    <property type="match status" value="1"/>
</dbReference>
<dbReference type="InterPro" id="IPR026881">
    <property type="entry name" value="WYL_dom"/>
</dbReference>
<evidence type="ECO:0000259" key="2">
    <source>
        <dbReference type="Pfam" id="PF25583"/>
    </source>
</evidence>
<dbReference type="PROSITE" id="PS52050">
    <property type="entry name" value="WYL"/>
    <property type="match status" value="1"/>
</dbReference>
<dbReference type="InterPro" id="IPR057727">
    <property type="entry name" value="WCX_dom"/>
</dbReference>
<keyword evidence="4" id="KW-1185">Reference proteome</keyword>
<feature type="domain" description="WYL" evidence="1">
    <location>
        <begin position="111"/>
        <end position="178"/>
    </location>
</feature>
<evidence type="ECO:0000313" key="3">
    <source>
        <dbReference type="EMBL" id="MCR9014912.1"/>
    </source>
</evidence>
<evidence type="ECO:0000259" key="1">
    <source>
        <dbReference type="Pfam" id="PF13280"/>
    </source>
</evidence>
<dbReference type="PANTHER" id="PTHR34580:SF9">
    <property type="entry name" value="SLL5097 PROTEIN"/>
    <property type="match status" value="1"/>
</dbReference>
<dbReference type="AlphaFoldDB" id="A0A9X2SY65"/>
<organism evidence="3 4">
    <name type="scientific">Aquiflexum gelatinilyticum</name>
    <dbReference type="NCBI Taxonomy" id="2961943"/>
    <lineage>
        <taxon>Bacteria</taxon>
        <taxon>Pseudomonadati</taxon>
        <taxon>Bacteroidota</taxon>
        <taxon>Cytophagia</taxon>
        <taxon>Cytophagales</taxon>
        <taxon>Cyclobacteriaceae</taxon>
        <taxon>Aquiflexum</taxon>
    </lineage>
</organism>
<dbReference type="Proteomes" id="UP001142175">
    <property type="component" value="Unassembled WGS sequence"/>
</dbReference>
<dbReference type="Pfam" id="PF25583">
    <property type="entry name" value="WCX"/>
    <property type="match status" value="1"/>
</dbReference>
<gene>
    <name evidence="3" type="ORF">NU887_07660</name>
</gene>
<dbReference type="InterPro" id="IPR051534">
    <property type="entry name" value="CBASS_pafABC_assoc_protein"/>
</dbReference>